<feature type="compositionally biased region" description="Polar residues" evidence="1">
    <location>
        <begin position="1"/>
        <end position="11"/>
    </location>
</feature>
<organism evidence="2 3">
    <name type="scientific">Bacillus mycoides</name>
    <dbReference type="NCBI Taxonomy" id="1405"/>
    <lineage>
        <taxon>Bacteria</taxon>
        <taxon>Bacillati</taxon>
        <taxon>Bacillota</taxon>
        <taxon>Bacilli</taxon>
        <taxon>Bacillales</taxon>
        <taxon>Bacillaceae</taxon>
        <taxon>Bacillus</taxon>
        <taxon>Bacillus cereus group</taxon>
    </lineage>
</organism>
<name>A0A654B8Z9_BACMY</name>
<gene>
    <name evidence="2" type="ORF">BACI71_70229</name>
</gene>
<evidence type="ECO:0000313" key="3">
    <source>
        <dbReference type="Proteomes" id="UP000437562"/>
    </source>
</evidence>
<feature type="region of interest" description="Disordered" evidence="1">
    <location>
        <begin position="1"/>
        <end position="28"/>
    </location>
</feature>
<dbReference type="Proteomes" id="UP000437562">
    <property type="component" value="Unassembled WGS sequence"/>
</dbReference>
<protein>
    <submittedName>
        <fullName evidence="2">Uncharacterized protein</fullName>
    </submittedName>
</protein>
<feature type="compositionally biased region" description="Low complexity" evidence="1">
    <location>
        <begin position="12"/>
        <end position="28"/>
    </location>
</feature>
<evidence type="ECO:0000256" key="1">
    <source>
        <dbReference type="SAM" id="MobiDB-lite"/>
    </source>
</evidence>
<dbReference type="AlphaFoldDB" id="A0A654B8Z9"/>
<accession>A0A654B8Z9</accession>
<evidence type="ECO:0000313" key="2">
    <source>
        <dbReference type="EMBL" id="VXC76163.1"/>
    </source>
</evidence>
<proteinExistence type="predicted"/>
<reference evidence="2 3" key="1">
    <citation type="submission" date="2019-10" db="EMBL/GenBank/DDBJ databases">
        <authorList>
            <person name="Karimi E."/>
        </authorList>
    </citation>
    <scope>NUCLEOTIDE SEQUENCE [LARGE SCALE GENOMIC DNA]</scope>
    <source>
        <strain evidence="2">Bacillus sp. 71</strain>
    </source>
</reference>
<dbReference type="EMBL" id="CABWMC010000032">
    <property type="protein sequence ID" value="VXC76163.1"/>
    <property type="molecule type" value="Genomic_DNA"/>
</dbReference>
<sequence length="152" mass="17454">MKSKQSQNTRFTTTHPTSCSPCRPSPSASARIKRASKSTSLSLYGIRGIVIPPFFTCYSKECMFQNELSAFFLKITTNFKKELMQIKANYYIEDKNEKGEVLCIVFIKNISFTQCQQKIIHVLKLKLGAVLYLKHMIALKIKLILKMLCFKN</sequence>